<dbReference type="InterPro" id="IPR058649">
    <property type="entry name" value="CzcB_C"/>
</dbReference>
<dbReference type="EMBL" id="AKWF02000036">
    <property type="protein sequence ID" value="EMO63879.1"/>
    <property type="molecule type" value="Genomic_DNA"/>
</dbReference>
<dbReference type="Pfam" id="PF25975">
    <property type="entry name" value="CzcB_C"/>
    <property type="match status" value="1"/>
</dbReference>
<dbReference type="STRING" id="1192866.LEP1GSC133_2313"/>
<evidence type="ECO:0000256" key="4">
    <source>
        <dbReference type="SAM" id="Phobius"/>
    </source>
</evidence>
<comment type="similarity">
    <text evidence="1">Belongs to the membrane fusion protein (MFP) (TC 8.A.1) family.</text>
</comment>
<dbReference type="Pfam" id="PF25954">
    <property type="entry name" value="Beta-barrel_RND_2"/>
    <property type="match status" value="1"/>
</dbReference>
<evidence type="ECO:0000259" key="5">
    <source>
        <dbReference type="Pfam" id="PF25954"/>
    </source>
</evidence>
<organism evidence="8 9">
    <name type="scientific">Leptospira borgpetersenii serovar Pomona str. 200901868</name>
    <dbReference type="NCBI Taxonomy" id="1192866"/>
    <lineage>
        <taxon>Bacteria</taxon>
        <taxon>Pseudomonadati</taxon>
        <taxon>Spirochaetota</taxon>
        <taxon>Spirochaetia</taxon>
        <taxon>Leptospirales</taxon>
        <taxon>Leptospiraceae</taxon>
        <taxon>Leptospira</taxon>
    </lineage>
</organism>
<evidence type="ECO:0000256" key="1">
    <source>
        <dbReference type="ARBA" id="ARBA00009477"/>
    </source>
</evidence>
<feature type="domain" description="CzcB-like C-terminal circularly permuted SH3-like" evidence="7">
    <location>
        <begin position="866"/>
        <end position="927"/>
    </location>
</feature>
<dbReference type="PANTHER" id="PTHR30097:SF16">
    <property type="entry name" value="CATION EFFLUX SYSTEM (CZCB-LIKE)"/>
    <property type="match status" value="1"/>
</dbReference>
<dbReference type="Proteomes" id="UP000012159">
    <property type="component" value="Unassembled WGS sequence"/>
</dbReference>
<keyword evidence="4" id="KW-0472">Membrane</keyword>
<dbReference type="InterPro" id="IPR058792">
    <property type="entry name" value="Beta-barrel_RND_2"/>
</dbReference>
<proteinExistence type="inferred from homology"/>
<sequence length="933" mass="106040">MVSSQNVLRTPRGEPFFKNEPFRKVRNFAKQYWDQVGILGRFQFLIFFFGKTESPRRGFRLGKFVNTIFVFGFLGFVFPFSWIYPEVIPFESDSVTEKKKFDEKKSQIFQEGQTQAEVETNPIPSFSGKVIDWDVEKLTEYAVANNPLYLAEKQNMRIERGKVITASLYRNPVIQLQQQFIGVPGGSGSSGPQVLGANGSQGGHMEVAPALYQDLDVYGVVSLRSKVAKKSFEAVLGEFDNFDRLFRLRLRQNYWAYIFLTNLVDYNKEFYENYSDLLELTKFRVEKGDISPLEYERLELERIQVEKFYRDALVRRQLVEKELRILSGIREAEGIFAFKTEMRFKSLEDLGLRLREITTVNRPDIAALEERVKEKKLNIDLQRREALGYVQVGGEWRIKGNEHYAGVFATLPLPLNDRGQGKVLSAKEEHKKFELALEAKKREVDEEIEASKKELLAREDLLAKYERINLLQKNKQLEQKSRIAYVRGASDQVTFLQAEKNYLTVLRDYYEVLYLYYNAVEIYKAAVGKKRRGNNPISEICMIIRRYKIILVLLAALSAGYFGYKKFFFKKSEEKKQTVVDKNRFTVSEEILKRHPLTFVSLKEISAVDEIALPGRISYDPESMARAGSTVEGRIKKVLVREGDRVSQGSPLAILSSVVLGEVEASYVKARASLEALKLQADRAKELFDMKVTSAKDYEFANMQYKTAKIEVETTRIKLENYGLTPAEIAGIERGVYVSSNLVLRSSINGEVTERKAVQGQQVTRNEDLFTIANLTNLMVLLEVYEKDLGTISEGAEAHIYPLGDKESPGIRGEVAYVGTVLDNVKRTAKLRIMVSNRNGKLKPGQSVTAKVKGIVADTGAEPRRTVPLEAVHEIEGKSIVFLQNDDGSFEAVEVITGDTVGDEVVIKVGLKEEGARIVSKGSFILKSEYLKL</sequence>
<dbReference type="AlphaFoldDB" id="M6WFC3"/>
<keyword evidence="3" id="KW-0175">Coiled coil</keyword>
<feature type="transmembrane region" description="Helical" evidence="4">
    <location>
        <begin position="61"/>
        <end position="84"/>
    </location>
</feature>
<evidence type="ECO:0000256" key="2">
    <source>
        <dbReference type="ARBA" id="ARBA00022448"/>
    </source>
</evidence>
<comment type="caution">
    <text evidence="8">The sequence shown here is derived from an EMBL/GenBank/DDBJ whole genome shotgun (WGS) entry which is preliminary data.</text>
</comment>
<keyword evidence="4" id="KW-0812">Transmembrane</keyword>
<dbReference type="NCBIfam" id="TIGR01730">
    <property type="entry name" value="RND_mfp"/>
    <property type="match status" value="1"/>
</dbReference>
<dbReference type="SUPFAM" id="SSF56954">
    <property type="entry name" value="Outer membrane efflux proteins (OEP)"/>
    <property type="match status" value="1"/>
</dbReference>
<gene>
    <name evidence="8" type="ORF">LEP1GSC133_2313</name>
</gene>
<evidence type="ECO:0000256" key="3">
    <source>
        <dbReference type="SAM" id="Coils"/>
    </source>
</evidence>
<reference evidence="8 9" key="1">
    <citation type="submission" date="2013-01" db="EMBL/GenBank/DDBJ databases">
        <authorList>
            <person name="Harkins D.M."/>
            <person name="Durkin A.S."/>
            <person name="Brinkac L.M."/>
            <person name="Haft D.H."/>
            <person name="Selengut J.D."/>
            <person name="Sanka R."/>
            <person name="DePew J."/>
            <person name="Purushe J."/>
            <person name="Picardeau M."/>
            <person name="Werts C."/>
            <person name="Goarant C."/>
            <person name="Vinetz J.M."/>
            <person name="Sutton G.G."/>
            <person name="Nierman W.C."/>
            <person name="Fouts D.E."/>
        </authorList>
    </citation>
    <scope>NUCLEOTIDE SEQUENCE [LARGE SCALE GENOMIC DNA]</scope>
    <source>
        <strain evidence="8 9">200901868</strain>
    </source>
</reference>
<dbReference type="InterPro" id="IPR051909">
    <property type="entry name" value="MFP_Cation_Efflux"/>
</dbReference>
<dbReference type="InterPro" id="IPR006143">
    <property type="entry name" value="RND_pump_MFP"/>
</dbReference>
<evidence type="ECO:0000313" key="9">
    <source>
        <dbReference type="Proteomes" id="UP000012159"/>
    </source>
</evidence>
<name>M6WFC3_LEPBO</name>
<feature type="domain" description="CzcB-like barrel-sandwich hybrid" evidence="6">
    <location>
        <begin position="629"/>
        <end position="774"/>
    </location>
</feature>
<evidence type="ECO:0000313" key="8">
    <source>
        <dbReference type="EMBL" id="EMO63879.1"/>
    </source>
</evidence>
<feature type="coiled-coil region" evidence="3">
    <location>
        <begin position="423"/>
        <end position="454"/>
    </location>
</feature>
<keyword evidence="4" id="KW-1133">Transmembrane helix</keyword>
<evidence type="ECO:0000259" key="6">
    <source>
        <dbReference type="Pfam" id="PF25973"/>
    </source>
</evidence>
<dbReference type="Pfam" id="PF25973">
    <property type="entry name" value="BSH_CzcB"/>
    <property type="match status" value="1"/>
</dbReference>
<keyword evidence="2" id="KW-0813">Transport</keyword>
<dbReference type="InterPro" id="IPR058647">
    <property type="entry name" value="BSH_CzcB-like"/>
</dbReference>
<evidence type="ECO:0000259" key="7">
    <source>
        <dbReference type="Pfam" id="PF25975"/>
    </source>
</evidence>
<dbReference type="Gene3D" id="2.40.420.20">
    <property type="match status" value="1"/>
</dbReference>
<dbReference type="GO" id="GO:0016020">
    <property type="term" value="C:membrane"/>
    <property type="evidence" value="ECO:0007669"/>
    <property type="project" value="InterPro"/>
</dbReference>
<dbReference type="Gene3D" id="2.40.50.100">
    <property type="match status" value="1"/>
</dbReference>
<dbReference type="Gene3D" id="2.40.30.170">
    <property type="match status" value="1"/>
</dbReference>
<dbReference type="SUPFAM" id="SSF111369">
    <property type="entry name" value="HlyD-like secretion proteins"/>
    <property type="match status" value="1"/>
</dbReference>
<dbReference type="PANTHER" id="PTHR30097">
    <property type="entry name" value="CATION EFFLUX SYSTEM PROTEIN CUSB"/>
    <property type="match status" value="1"/>
</dbReference>
<accession>M6WFC3</accession>
<protein>
    <submittedName>
        <fullName evidence="8">Efflux transporter, RND family, MFP subunit</fullName>
    </submittedName>
</protein>
<dbReference type="Gene3D" id="1.20.1600.10">
    <property type="entry name" value="Outer membrane efflux proteins (OEP)"/>
    <property type="match status" value="1"/>
</dbReference>
<dbReference type="GO" id="GO:0015562">
    <property type="term" value="F:efflux transmembrane transporter activity"/>
    <property type="evidence" value="ECO:0007669"/>
    <property type="project" value="InterPro"/>
</dbReference>
<feature type="domain" description="CusB-like beta-barrel" evidence="5">
    <location>
        <begin position="782"/>
        <end position="853"/>
    </location>
</feature>